<dbReference type="EMBL" id="JADKNH010000007">
    <property type="protein sequence ID" value="MBF4693954.1"/>
    <property type="molecule type" value="Genomic_DNA"/>
</dbReference>
<dbReference type="PANTHER" id="PTHR43591:SF24">
    <property type="entry name" value="2-METHOXY-6-POLYPRENYL-1,4-BENZOQUINOL METHYLASE, MITOCHONDRIAL"/>
    <property type="match status" value="1"/>
</dbReference>
<organism evidence="2 3">
    <name type="scientific">Fusibacter ferrireducens</name>
    <dbReference type="NCBI Taxonomy" id="2785058"/>
    <lineage>
        <taxon>Bacteria</taxon>
        <taxon>Bacillati</taxon>
        <taxon>Bacillota</taxon>
        <taxon>Clostridia</taxon>
        <taxon>Eubacteriales</taxon>
        <taxon>Eubacteriales Family XII. Incertae Sedis</taxon>
        <taxon>Fusibacter</taxon>
    </lineage>
</organism>
<evidence type="ECO:0000259" key="1">
    <source>
        <dbReference type="Pfam" id="PF08241"/>
    </source>
</evidence>
<accession>A0ABR9ZTZ5</accession>
<comment type="caution">
    <text evidence="2">The sequence shown here is derived from an EMBL/GenBank/DDBJ whole genome shotgun (WGS) entry which is preliminary data.</text>
</comment>
<dbReference type="RefSeq" id="WP_194702191.1">
    <property type="nucleotide sequence ID" value="NZ_JADKNH010000007.1"/>
</dbReference>
<dbReference type="Pfam" id="PF08241">
    <property type="entry name" value="Methyltransf_11"/>
    <property type="match status" value="1"/>
</dbReference>
<keyword evidence="2" id="KW-0808">Transferase</keyword>
<feature type="domain" description="Methyltransferase type 11" evidence="1">
    <location>
        <begin position="51"/>
        <end position="146"/>
    </location>
</feature>
<proteinExistence type="predicted"/>
<reference evidence="2 3" key="1">
    <citation type="submission" date="2020-11" db="EMBL/GenBank/DDBJ databases">
        <title>Fusibacter basophilias sp. nov.</title>
        <authorList>
            <person name="Qiu D."/>
        </authorList>
    </citation>
    <scope>NUCLEOTIDE SEQUENCE [LARGE SCALE GENOMIC DNA]</scope>
    <source>
        <strain evidence="2 3">Q10-2</strain>
    </source>
</reference>
<dbReference type="InterPro" id="IPR013216">
    <property type="entry name" value="Methyltransf_11"/>
</dbReference>
<evidence type="ECO:0000313" key="3">
    <source>
        <dbReference type="Proteomes" id="UP000614200"/>
    </source>
</evidence>
<evidence type="ECO:0000313" key="2">
    <source>
        <dbReference type="EMBL" id="MBF4693954.1"/>
    </source>
</evidence>
<keyword evidence="3" id="KW-1185">Reference proteome</keyword>
<dbReference type="Gene3D" id="3.40.50.150">
    <property type="entry name" value="Vaccinia Virus protein VP39"/>
    <property type="match status" value="1"/>
</dbReference>
<dbReference type="CDD" id="cd02440">
    <property type="entry name" value="AdoMet_MTases"/>
    <property type="match status" value="1"/>
</dbReference>
<dbReference type="InterPro" id="IPR029063">
    <property type="entry name" value="SAM-dependent_MTases_sf"/>
</dbReference>
<gene>
    <name evidence="2" type="ORF">ISU02_12605</name>
</gene>
<protein>
    <submittedName>
        <fullName evidence="2">Methyltransferase domain-containing protein</fullName>
    </submittedName>
</protein>
<dbReference type="GO" id="GO:0032259">
    <property type="term" value="P:methylation"/>
    <property type="evidence" value="ECO:0007669"/>
    <property type="project" value="UniProtKB-KW"/>
</dbReference>
<keyword evidence="2" id="KW-0489">Methyltransferase</keyword>
<dbReference type="Proteomes" id="UP000614200">
    <property type="component" value="Unassembled WGS sequence"/>
</dbReference>
<sequence>MDIQNRIENYWEDAAPSFNSWIQYELGSFKKNAWMKLISKNIPANDRLEVLDIGTGPGFFAIIMSEMTHHVTAVDCSPNMIHYASHNAKQAGVSPKFHMMDSHMLDFPDNQFDVVMCRNLTWTLKEPEKAYGEWKRVLKPGGTLLIFDANWYLRFFNSELNESFKEDMRRIEAMGLIDPYDYEDTQECDKISLALPLSRQYRPQWDLKVLQECGFTNIRQNPDITELVWDEDEKIRYRSTPLFMVRAQK</sequence>
<name>A0ABR9ZTZ5_9FIRM</name>
<dbReference type="SUPFAM" id="SSF53335">
    <property type="entry name" value="S-adenosyl-L-methionine-dependent methyltransferases"/>
    <property type="match status" value="1"/>
</dbReference>
<dbReference type="PANTHER" id="PTHR43591">
    <property type="entry name" value="METHYLTRANSFERASE"/>
    <property type="match status" value="1"/>
</dbReference>
<dbReference type="GO" id="GO:0008168">
    <property type="term" value="F:methyltransferase activity"/>
    <property type="evidence" value="ECO:0007669"/>
    <property type="project" value="UniProtKB-KW"/>
</dbReference>